<feature type="domain" description="FAD/NAD(P)-binding" evidence="17">
    <location>
        <begin position="8"/>
        <end position="330"/>
    </location>
</feature>
<reference evidence="18 19" key="1">
    <citation type="journal article" date="2016" name="Environ. Microbiol.">
        <title>Genomic resolution of a cold subsurface aquifer community provides metabolic insights for novel microbes adapted to high CO concentrations.</title>
        <authorList>
            <person name="Probst A.J."/>
            <person name="Castelle C.J."/>
            <person name="Singh A."/>
            <person name="Brown C.T."/>
            <person name="Anantharaman K."/>
            <person name="Sharon I."/>
            <person name="Hug L.A."/>
            <person name="Burstein D."/>
            <person name="Emerson J.B."/>
            <person name="Thomas B.C."/>
            <person name="Banfield J.F."/>
        </authorList>
    </citation>
    <scope>NUCLEOTIDE SEQUENCE [LARGE SCALE GENOMIC DNA]</scope>
    <source>
        <strain evidence="18">CG1_02_38_46</strain>
    </source>
</reference>
<keyword evidence="9" id="KW-1015">Disulfide bond</keyword>
<dbReference type="InterPro" id="IPR036188">
    <property type="entry name" value="FAD/NAD-bd_sf"/>
</dbReference>
<feature type="domain" description="Pyridine nucleotide-disulphide oxidoreductase dimerisation" evidence="16">
    <location>
        <begin position="349"/>
        <end position="456"/>
    </location>
</feature>
<dbReference type="SUPFAM" id="SSF51905">
    <property type="entry name" value="FAD/NAD(P)-binding domain"/>
    <property type="match status" value="1"/>
</dbReference>
<feature type="disulfide bond" description="Redox-active" evidence="14">
    <location>
        <begin position="45"/>
        <end position="50"/>
    </location>
</feature>
<dbReference type="GO" id="GO:0005737">
    <property type="term" value="C:cytoplasm"/>
    <property type="evidence" value="ECO:0007669"/>
    <property type="project" value="UniProtKB-SubCell"/>
</dbReference>
<evidence type="ECO:0000256" key="4">
    <source>
        <dbReference type="ARBA" id="ARBA00022490"/>
    </source>
</evidence>
<feature type="binding site" evidence="13">
    <location>
        <begin position="145"/>
        <end position="147"/>
    </location>
    <ligand>
        <name>FAD</name>
        <dbReference type="ChEBI" id="CHEBI:57692"/>
    </ligand>
</feature>
<dbReference type="AlphaFoldDB" id="A0A1J4SD26"/>
<dbReference type="Pfam" id="PF02852">
    <property type="entry name" value="Pyr_redox_dim"/>
    <property type="match status" value="1"/>
</dbReference>
<evidence type="ECO:0000256" key="15">
    <source>
        <dbReference type="RuleBase" id="RU003692"/>
    </source>
</evidence>
<evidence type="ECO:0000256" key="6">
    <source>
        <dbReference type="ARBA" id="ARBA00022827"/>
    </source>
</evidence>
<evidence type="ECO:0000256" key="12">
    <source>
        <dbReference type="PIRSR" id="PIRSR000350-2"/>
    </source>
</evidence>
<evidence type="ECO:0000313" key="18">
    <source>
        <dbReference type="EMBL" id="OIN96141.1"/>
    </source>
</evidence>
<feature type="binding site" evidence="13">
    <location>
        <position position="275"/>
    </location>
    <ligand>
        <name>NAD(+)</name>
        <dbReference type="ChEBI" id="CHEBI:57540"/>
    </ligand>
</feature>
<comment type="catalytic activity">
    <reaction evidence="11 15">
        <text>N(6)-[(R)-dihydrolipoyl]-L-lysyl-[protein] + NAD(+) = N(6)-[(R)-lipoyl]-L-lysyl-[protein] + NADH + H(+)</text>
        <dbReference type="Rhea" id="RHEA:15045"/>
        <dbReference type="Rhea" id="RHEA-COMP:10474"/>
        <dbReference type="Rhea" id="RHEA-COMP:10475"/>
        <dbReference type="ChEBI" id="CHEBI:15378"/>
        <dbReference type="ChEBI" id="CHEBI:57540"/>
        <dbReference type="ChEBI" id="CHEBI:57945"/>
        <dbReference type="ChEBI" id="CHEBI:83099"/>
        <dbReference type="ChEBI" id="CHEBI:83100"/>
        <dbReference type="EC" id="1.8.1.4"/>
    </reaction>
</comment>
<keyword evidence="8 13" id="KW-0520">NAD</keyword>
<proteinExistence type="inferred from homology"/>
<evidence type="ECO:0000256" key="2">
    <source>
        <dbReference type="ARBA" id="ARBA00007532"/>
    </source>
</evidence>
<evidence type="ECO:0000256" key="3">
    <source>
        <dbReference type="ARBA" id="ARBA00012608"/>
    </source>
</evidence>
<dbReference type="InterPro" id="IPR001100">
    <property type="entry name" value="Pyr_nuc-diS_OxRdtase"/>
</dbReference>
<feature type="binding site" evidence="13">
    <location>
        <position position="54"/>
    </location>
    <ligand>
        <name>FAD</name>
        <dbReference type="ChEBI" id="CHEBI:57692"/>
    </ligand>
</feature>
<dbReference type="EMBL" id="MNUO01000110">
    <property type="protein sequence ID" value="OIN96141.1"/>
    <property type="molecule type" value="Genomic_DNA"/>
</dbReference>
<dbReference type="GO" id="GO:0050660">
    <property type="term" value="F:flavin adenine dinucleotide binding"/>
    <property type="evidence" value="ECO:0007669"/>
    <property type="project" value="InterPro"/>
</dbReference>
<evidence type="ECO:0000256" key="1">
    <source>
        <dbReference type="ARBA" id="ARBA00004496"/>
    </source>
</evidence>
<organism evidence="18 19">
    <name type="scientific">Candidatus Desantisbacteria bacterium CG1_02_38_46</name>
    <dbReference type="NCBI Taxonomy" id="1817893"/>
    <lineage>
        <taxon>Bacteria</taxon>
        <taxon>Candidatus Desantisiibacteriota</taxon>
    </lineage>
</organism>
<dbReference type="PROSITE" id="PS00076">
    <property type="entry name" value="PYRIDINE_REDOX_1"/>
    <property type="match status" value="1"/>
</dbReference>
<dbReference type="InterPro" id="IPR016156">
    <property type="entry name" value="FAD/NAD-linked_Rdtase_dimer_sf"/>
</dbReference>
<dbReference type="PANTHER" id="PTHR22912:SF217">
    <property type="entry name" value="DIHYDROLIPOYL DEHYDROGENASE"/>
    <property type="match status" value="1"/>
</dbReference>
<keyword evidence="5 15" id="KW-0285">Flavoprotein</keyword>
<dbReference type="Pfam" id="PF07992">
    <property type="entry name" value="Pyr_redox_2"/>
    <property type="match status" value="1"/>
</dbReference>
<keyword evidence="10 15" id="KW-0676">Redox-active center</keyword>
<dbReference type="GO" id="GO:0004148">
    <property type="term" value="F:dihydrolipoyl dehydrogenase (NADH) activity"/>
    <property type="evidence" value="ECO:0007669"/>
    <property type="project" value="UniProtKB-EC"/>
</dbReference>
<dbReference type="Gene3D" id="3.30.390.30">
    <property type="match status" value="1"/>
</dbReference>
<dbReference type="InterPro" id="IPR004099">
    <property type="entry name" value="Pyr_nucl-diS_OxRdtase_dimer"/>
</dbReference>
<dbReference type="NCBIfam" id="TIGR01350">
    <property type="entry name" value="lipoamide_DH"/>
    <property type="match status" value="1"/>
</dbReference>
<feature type="active site" description="Proton acceptor" evidence="12">
    <location>
        <position position="446"/>
    </location>
</feature>
<evidence type="ECO:0000256" key="8">
    <source>
        <dbReference type="ARBA" id="ARBA00023027"/>
    </source>
</evidence>
<sequence>MEVKLSDYDAIIIGGGPGGYTCAIRITQLGGKACLIEEDKLGGTCLNRGCIPTKALLASAGLFFRIKKAKDFGVNVDNYSADFLAMMQRKDKVVTRLRMGVEYLLKNNGVEIIRGRGKIVGEKAVEVINNEQRVTINGKNLIIATGSKPMKIPGIDCDGINIVTSDEILTLTNLPASLLIIGGGVIGCEFACIFSEIGTKVTIVEMLPQILPTEDEEIAKTLRGILEKRGIKIYTETKVEKADSRVPTEGGCNKVSSKLSNGETLQTEKVLVCTGRLPNSEGLGLEEIGVRLEKNRVVVDDKMRTNIDGVHAIGDVVGGILLAHVAMSEAVCAAENIMGEDAKMDYTAVPGCIFTFPEIGSVGFTQKKAMESGMEIVIGKFPFTASGKALATGEAEGFVKVISDKSGKVLGVHIIGPEATNLIAEATLCIRNSIGIDGIARTIHAHPTLPEAVLEATLDVKGEAIHIPKKKL</sequence>
<evidence type="ECO:0000256" key="5">
    <source>
        <dbReference type="ARBA" id="ARBA00022630"/>
    </source>
</evidence>
<dbReference type="GO" id="GO:0006103">
    <property type="term" value="P:2-oxoglutarate metabolic process"/>
    <property type="evidence" value="ECO:0007669"/>
    <property type="project" value="TreeGrafter"/>
</dbReference>
<dbReference type="InterPro" id="IPR050151">
    <property type="entry name" value="Class-I_Pyr_Nuc-Dis_Oxidored"/>
</dbReference>
<evidence type="ECO:0000256" key="13">
    <source>
        <dbReference type="PIRSR" id="PIRSR000350-3"/>
    </source>
</evidence>
<evidence type="ECO:0000256" key="10">
    <source>
        <dbReference type="ARBA" id="ARBA00023284"/>
    </source>
</evidence>
<dbReference type="InterPro" id="IPR006258">
    <property type="entry name" value="Lipoamide_DH"/>
</dbReference>
<evidence type="ECO:0000259" key="17">
    <source>
        <dbReference type="Pfam" id="PF07992"/>
    </source>
</evidence>
<comment type="caution">
    <text evidence="18">The sequence shown here is derived from an EMBL/GenBank/DDBJ whole genome shotgun (WGS) entry which is preliminary data.</text>
</comment>
<keyword evidence="7 15" id="KW-0560">Oxidoreductase</keyword>
<feature type="binding site" evidence="13">
    <location>
        <position position="315"/>
    </location>
    <ligand>
        <name>FAD</name>
        <dbReference type="ChEBI" id="CHEBI:57692"/>
    </ligand>
</feature>
<gene>
    <name evidence="18" type="ORF">AUJ66_07235</name>
</gene>
<accession>A0A1J4SD26</accession>
<feature type="binding site" evidence="13">
    <location>
        <begin position="182"/>
        <end position="189"/>
    </location>
    <ligand>
        <name>NAD(+)</name>
        <dbReference type="ChEBI" id="CHEBI:57540"/>
    </ligand>
</feature>
<evidence type="ECO:0000259" key="16">
    <source>
        <dbReference type="Pfam" id="PF02852"/>
    </source>
</evidence>
<dbReference type="InterPro" id="IPR023753">
    <property type="entry name" value="FAD/NAD-binding_dom"/>
</dbReference>
<dbReference type="PIRSF" id="PIRSF000350">
    <property type="entry name" value="Mercury_reductase_MerA"/>
    <property type="match status" value="1"/>
</dbReference>
<dbReference type="PRINTS" id="PR00411">
    <property type="entry name" value="PNDRDTASEI"/>
</dbReference>
<keyword evidence="13" id="KW-0547">Nucleotide-binding</keyword>
<dbReference type="EC" id="1.8.1.4" evidence="3 15"/>
<dbReference type="Gene3D" id="3.50.50.60">
    <property type="entry name" value="FAD/NAD(P)-binding domain"/>
    <property type="match status" value="2"/>
</dbReference>
<dbReference type="InterPro" id="IPR012999">
    <property type="entry name" value="Pyr_OxRdtase_I_AS"/>
</dbReference>
<dbReference type="PRINTS" id="PR00368">
    <property type="entry name" value="FADPNR"/>
</dbReference>
<protein>
    <recommendedName>
        <fullName evidence="3 15">Dihydrolipoyl dehydrogenase</fullName>
        <ecNumber evidence="3 15">1.8.1.4</ecNumber>
    </recommendedName>
</protein>
<feature type="binding site" evidence="13">
    <location>
        <position position="205"/>
    </location>
    <ligand>
        <name>NAD(+)</name>
        <dbReference type="ChEBI" id="CHEBI:57540"/>
    </ligand>
</feature>
<evidence type="ECO:0000256" key="11">
    <source>
        <dbReference type="ARBA" id="ARBA00049187"/>
    </source>
</evidence>
<keyword evidence="4" id="KW-0963">Cytoplasm</keyword>
<feature type="binding site" evidence="13">
    <location>
        <position position="117"/>
    </location>
    <ligand>
        <name>FAD</name>
        <dbReference type="ChEBI" id="CHEBI:57692"/>
    </ligand>
</feature>
<comment type="subcellular location">
    <subcellularLocation>
        <location evidence="1">Cytoplasm</location>
    </subcellularLocation>
</comment>
<comment type="miscellaneous">
    <text evidence="15">The active site is a redox-active disulfide bond.</text>
</comment>
<dbReference type="Proteomes" id="UP000182278">
    <property type="component" value="Unassembled WGS sequence"/>
</dbReference>
<dbReference type="STRING" id="1817893.AUJ66_07235"/>
<evidence type="ECO:0000256" key="9">
    <source>
        <dbReference type="ARBA" id="ARBA00023157"/>
    </source>
</evidence>
<evidence type="ECO:0000256" key="14">
    <source>
        <dbReference type="PIRSR" id="PIRSR000350-4"/>
    </source>
</evidence>
<name>A0A1J4SD26_9BACT</name>
<dbReference type="FunFam" id="3.30.390.30:FF:000001">
    <property type="entry name" value="Dihydrolipoyl dehydrogenase"/>
    <property type="match status" value="1"/>
</dbReference>
<dbReference type="SUPFAM" id="SSF55424">
    <property type="entry name" value="FAD/NAD-linked reductases, dimerisation (C-terminal) domain"/>
    <property type="match status" value="1"/>
</dbReference>
<evidence type="ECO:0000313" key="19">
    <source>
        <dbReference type="Proteomes" id="UP000182278"/>
    </source>
</evidence>
<evidence type="ECO:0000256" key="7">
    <source>
        <dbReference type="ARBA" id="ARBA00023002"/>
    </source>
</evidence>
<dbReference type="PANTHER" id="PTHR22912">
    <property type="entry name" value="DISULFIDE OXIDOREDUCTASE"/>
    <property type="match status" value="1"/>
</dbReference>
<comment type="cofactor">
    <cofactor evidence="13 15">
        <name>FAD</name>
        <dbReference type="ChEBI" id="CHEBI:57692"/>
    </cofactor>
    <text evidence="13 15">Binds 1 FAD per subunit.</text>
</comment>
<comment type="similarity">
    <text evidence="2 15">Belongs to the class-I pyridine nucleotide-disulfide oxidoreductase family.</text>
</comment>
<keyword evidence="6 13" id="KW-0274">FAD</keyword>